<accession>A0A2P2NTN6</accession>
<name>A0A2P2NTN6_RHIMU</name>
<dbReference type="AlphaFoldDB" id="A0A2P2NTN6"/>
<proteinExistence type="predicted"/>
<organism evidence="1">
    <name type="scientific">Rhizophora mucronata</name>
    <name type="common">Asiatic mangrove</name>
    <dbReference type="NCBI Taxonomy" id="61149"/>
    <lineage>
        <taxon>Eukaryota</taxon>
        <taxon>Viridiplantae</taxon>
        <taxon>Streptophyta</taxon>
        <taxon>Embryophyta</taxon>
        <taxon>Tracheophyta</taxon>
        <taxon>Spermatophyta</taxon>
        <taxon>Magnoliopsida</taxon>
        <taxon>eudicotyledons</taxon>
        <taxon>Gunneridae</taxon>
        <taxon>Pentapetalae</taxon>
        <taxon>rosids</taxon>
        <taxon>fabids</taxon>
        <taxon>Malpighiales</taxon>
        <taxon>Rhizophoraceae</taxon>
        <taxon>Rhizophora</taxon>
    </lineage>
</organism>
<protein>
    <submittedName>
        <fullName evidence="1">Uncharacterized protein</fullName>
    </submittedName>
</protein>
<sequence length="39" mass="4536">MAFHLCKIAGVHIFFTFYFLNNFSELIIKKSFGYCSLNA</sequence>
<reference evidence="1" key="1">
    <citation type="submission" date="2018-02" db="EMBL/GenBank/DDBJ databases">
        <title>Rhizophora mucronata_Transcriptome.</title>
        <authorList>
            <person name="Meera S.P."/>
            <person name="Sreeshan A."/>
            <person name="Augustine A."/>
        </authorList>
    </citation>
    <scope>NUCLEOTIDE SEQUENCE</scope>
    <source>
        <tissue evidence="1">Leaf</tissue>
    </source>
</reference>
<dbReference type="EMBL" id="GGEC01065355">
    <property type="protein sequence ID" value="MBX45839.1"/>
    <property type="molecule type" value="Transcribed_RNA"/>
</dbReference>
<evidence type="ECO:0000313" key="1">
    <source>
        <dbReference type="EMBL" id="MBX45839.1"/>
    </source>
</evidence>